<sequence>MASGTSGRKQSASWLQRQEERKKMEAIRLLEREMREKEEAERTEKIEKIKARKLKLAEKQRIERLALKLSQKKLMRLKKREGRTKKIAG</sequence>
<comment type="subcellular location">
    <subcellularLocation>
        <location evidence="2 8">Nucleus</location>
        <location evidence="2 8">Nucleolus</location>
    </subcellularLocation>
</comment>
<accession>A0A0C4F996</accession>
<evidence type="ECO:0000256" key="5">
    <source>
        <dbReference type="ARBA" id="ARBA00022552"/>
    </source>
</evidence>
<evidence type="ECO:0000256" key="7">
    <source>
        <dbReference type="ARBA" id="ARBA00023242"/>
    </source>
</evidence>
<dbReference type="Pfam" id="PF03879">
    <property type="entry name" value="Cgr1"/>
    <property type="match status" value="1"/>
</dbReference>
<comment type="function">
    <text evidence="1 8">Involved in nucleolar integrity and required for processing of the pre-rRNA for the 60S ribosome subunit.</text>
</comment>
<evidence type="ECO:0000256" key="4">
    <source>
        <dbReference type="ARBA" id="ARBA00022517"/>
    </source>
</evidence>
<dbReference type="GO" id="GO:0006364">
    <property type="term" value="P:rRNA processing"/>
    <property type="evidence" value="ECO:0007669"/>
    <property type="project" value="UniProtKB-UniRule"/>
</dbReference>
<dbReference type="EMBL" id="ADAS02000108">
    <property type="protein sequence ID" value="OAV90126.1"/>
    <property type="molecule type" value="Genomic_DNA"/>
</dbReference>
<reference evidence="10" key="4">
    <citation type="submission" date="2025-05" db="UniProtKB">
        <authorList>
            <consortium name="EnsemblFungi"/>
        </authorList>
    </citation>
    <scope>IDENTIFICATION</scope>
    <source>
        <strain evidence="10">isolate 1-1 / race 1 (BBBD)</strain>
    </source>
</reference>
<evidence type="ECO:0000256" key="6">
    <source>
        <dbReference type="ARBA" id="ARBA00023054"/>
    </source>
</evidence>
<organism evidence="9">
    <name type="scientific">Puccinia triticina (isolate 1-1 / race 1 (BBBD))</name>
    <name type="common">Brown leaf rust fungus</name>
    <dbReference type="NCBI Taxonomy" id="630390"/>
    <lineage>
        <taxon>Eukaryota</taxon>
        <taxon>Fungi</taxon>
        <taxon>Dikarya</taxon>
        <taxon>Basidiomycota</taxon>
        <taxon>Pucciniomycotina</taxon>
        <taxon>Pucciniomycetes</taxon>
        <taxon>Pucciniales</taxon>
        <taxon>Pucciniaceae</taxon>
        <taxon>Puccinia</taxon>
    </lineage>
</organism>
<keyword evidence="5 8" id="KW-0698">rRNA processing</keyword>
<evidence type="ECO:0000313" key="9">
    <source>
        <dbReference type="EMBL" id="OAV90126.1"/>
    </source>
</evidence>
<keyword evidence="6 8" id="KW-0175">Coiled coil</keyword>
<gene>
    <name evidence="9" type="ORF">PTTG_09765</name>
</gene>
<evidence type="ECO:0000313" key="11">
    <source>
        <dbReference type="Proteomes" id="UP000005240"/>
    </source>
</evidence>
<keyword evidence="4 8" id="KW-0690">Ribosome biogenesis</keyword>
<dbReference type="Proteomes" id="UP000005240">
    <property type="component" value="Unassembled WGS sequence"/>
</dbReference>
<dbReference type="GO" id="GO:0005730">
    <property type="term" value="C:nucleolus"/>
    <property type="evidence" value="ECO:0007669"/>
    <property type="project" value="UniProtKB-SubCell"/>
</dbReference>
<reference evidence="10 11" key="3">
    <citation type="journal article" date="2017" name="G3 (Bethesda)">
        <title>Comparative analysis highlights variable genome content of wheat rusts and divergence of the mating loci.</title>
        <authorList>
            <person name="Cuomo C.A."/>
            <person name="Bakkeren G."/>
            <person name="Khalil H.B."/>
            <person name="Panwar V."/>
            <person name="Joly D."/>
            <person name="Linning R."/>
            <person name="Sakthikumar S."/>
            <person name="Song X."/>
            <person name="Adiconis X."/>
            <person name="Fan L."/>
            <person name="Goldberg J.M."/>
            <person name="Levin J.Z."/>
            <person name="Young S."/>
            <person name="Zeng Q."/>
            <person name="Anikster Y."/>
            <person name="Bruce M."/>
            <person name="Wang M."/>
            <person name="Yin C."/>
            <person name="McCallum B."/>
            <person name="Szabo L.J."/>
            <person name="Hulbert S."/>
            <person name="Chen X."/>
            <person name="Fellers J.P."/>
        </authorList>
    </citation>
    <scope>NUCLEOTIDE SEQUENCE</scope>
    <source>
        <strain evidence="10">isolate 1-1 / race 1 (BBBD)</strain>
        <strain evidence="11">Isolate 1-1 / race 1 (BBBD)</strain>
    </source>
</reference>
<evidence type="ECO:0000256" key="3">
    <source>
        <dbReference type="ARBA" id="ARBA00007869"/>
    </source>
</evidence>
<dbReference type="AlphaFoldDB" id="A0A0C4F996"/>
<reference evidence="9" key="2">
    <citation type="submission" date="2016-05" db="EMBL/GenBank/DDBJ databases">
        <title>Comparative analysis highlights variable genome content of wheat rusts and divergence of the mating loci.</title>
        <authorList>
            <person name="Cuomo C.A."/>
            <person name="Bakkeren G."/>
            <person name="Szabo L."/>
            <person name="Khalil H."/>
            <person name="Joly D."/>
            <person name="Goldberg J."/>
            <person name="Young S."/>
            <person name="Zeng Q."/>
            <person name="Fellers J."/>
        </authorList>
    </citation>
    <scope>NUCLEOTIDE SEQUENCE [LARGE SCALE GENOMIC DNA]</scope>
    <source>
        <strain evidence="9">1-1 BBBD Race 1</strain>
    </source>
</reference>
<keyword evidence="7 8" id="KW-0539">Nucleus</keyword>
<evidence type="ECO:0000256" key="2">
    <source>
        <dbReference type="ARBA" id="ARBA00004604"/>
    </source>
</evidence>
<feature type="coiled-coil region" evidence="8">
    <location>
        <begin position="20"/>
        <end position="50"/>
    </location>
</feature>
<comment type="similarity">
    <text evidence="3 8">Belongs to the CGR1 family.</text>
</comment>
<dbReference type="InterPro" id="IPR005579">
    <property type="entry name" value="Cgr1-like"/>
</dbReference>
<evidence type="ECO:0000256" key="8">
    <source>
        <dbReference type="RuleBase" id="RU363084"/>
    </source>
</evidence>
<reference evidence="9" key="1">
    <citation type="submission" date="2009-11" db="EMBL/GenBank/DDBJ databases">
        <authorList>
            <consortium name="The Broad Institute Genome Sequencing Platform"/>
            <person name="Ward D."/>
            <person name="Feldgarden M."/>
            <person name="Earl A."/>
            <person name="Young S.K."/>
            <person name="Zeng Q."/>
            <person name="Koehrsen M."/>
            <person name="Alvarado L."/>
            <person name="Berlin A."/>
            <person name="Bochicchio J."/>
            <person name="Borenstein D."/>
            <person name="Chapman S.B."/>
            <person name="Chen Z."/>
            <person name="Engels R."/>
            <person name="Freedman E."/>
            <person name="Gellesch M."/>
            <person name="Goldberg J."/>
            <person name="Griggs A."/>
            <person name="Gujja S."/>
            <person name="Heilman E."/>
            <person name="Heiman D."/>
            <person name="Hepburn T."/>
            <person name="Howarth C."/>
            <person name="Jen D."/>
            <person name="Larson L."/>
            <person name="Lewis B."/>
            <person name="Mehta T."/>
            <person name="Park D."/>
            <person name="Pearson M."/>
            <person name="Roberts A."/>
            <person name="Saif S."/>
            <person name="Shea T."/>
            <person name="Shenoy N."/>
            <person name="Sisk P."/>
            <person name="Stolte C."/>
            <person name="Sykes S."/>
            <person name="Thomson T."/>
            <person name="Walk T."/>
            <person name="White J."/>
            <person name="Yandava C."/>
            <person name="Izard J."/>
            <person name="Baranova O.V."/>
            <person name="Blanton J.M."/>
            <person name="Tanner A.C."/>
            <person name="Dewhirst F.E."/>
            <person name="Haas B."/>
            <person name="Nusbaum C."/>
            <person name="Birren B."/>
        </authorList>
    </citation>
    <scope>NUCLEOTIDE SEQUENCE [LARGE SCALE GENOMIC DNA]</scope>
    <source>
        <strain evidence="9">1-1 BBBD Race 1</strain>
    </source>
</reference>
<proteinExistence type="inferred from homology"/>
<dbReference type="OMA" id="HMKRIER"/>
<evidence type="ECO:0000256" key="1">
    <source>
        <dbReference type="ARBA" id="ARBA00004090"/>
    </source>
</evidence>
<dbReference type="OrthoDB" id="277961at2759"/>
<protein>
    <recommendedName>
        <fullName evidence="8">rRNA-processing protein</fullName>
    </recommendedName>
</protein>
<name>A0A0C4F996_PUCT1</name>
<dbReference type="VEuPathDB" id="FungiDB:PTTG_09765"/>
<keyword evidence="11" id="KW-1185">Reference proteome</keyword>
<evidence type="ECO:0000313" key="10">
    <source>
        <dbReference type="EnsemblFungi" id="PTTG_09765-t43_1-p1"/>
    </source>
</evidence>
<dbReference type="EnsemblFungi" id="PTTG_09765-t43_1">
    <property type="protein sequence ID" value="PTTG_09765-t43_1-p1"/>
    <property type="gene ID" value="PTTG_09765"/>
</dbReference>